<dbReference type="InterPro" id="IPR002938">
    <property type="entry name" value="FAD-bd"/>
</dbReference>
<sequence length="400" mass="45420">MKTQVGIIGAGPAGLMLSHLLHLQGIDSIILESRTKEEIESTVRAGILEQGTVDLLKSAGVGDRMMREGHVHHGIEIQYNGVRHRVNMHELTEGKEITAYPQHEVIKDLVAKRLQDEGEIYFNVGDVSLQDVDTNSPKIRFRQNQVEDPDVMECDFIAGCDGYHGPSRQMMPLNLRQEKKKIYPFGWLGILAETPIANPELIYANHDRGFALISTRTPQLQRHYIQVDPSDDIKNWSDDRIWTELKARVETVDGWQLPDGPITQKSIVPMRSFTCEPMQCGRLFIAGDSAHIVPPTGAKGLNLAMSDVQVLNRCITDYYHSGDKRHLERYSEIALRRVWKAQRFSWWMTTTLHRNHEHSSFERGIQISELDYLTSSRAALTSLAENYTGLPLEWESSVPV</sequence>
<dbReference type="PRINTS" id="PR00420">
    <property type="entry name" value="RNGMNOXGNASE"/>
</dbReference>
<protein>
    <submittedName>
        <fullName evidence="4">4-hydroxybenzoate 3-monooxygenase</fullName>
    </submittedName>
</protein>
<keyword evidence="4" id="KW-0560">Oxidoreductase</keyword>
<feature type="domain" description="FAD-binding" evidence="3">
    <location>
        <begin position="2"/>
        <end position="345"/>
    </location>
</feature>
<dbReference type="OrthoDB" id="9766816at2"/>
<dbReference type="Gene3D" id="3.50.50.60">
    <property type="entry name" value="FAD/NAD(P)-binding domain"/>
    <property type="match status" value="1"/>
</dbReference>
<dbReference type="NCBIfam" id="NF006091">
    <property type="entry name" value="PRK08243.1"/>
    <property type="match status" value="1"/>
</dbReference>
<keyword evidence="2" id="KW-0274">FAD</keyword>
<evidence type="ECO:0000256" key="1">
    <source>
        <dbReference type="ARBA" id="ARBA00022630"/>
    </source>
</evidence>
<dbReference type="SUPFAM" id="SSF54373">
    <property type="entry name" value="FAD-linked reductases, C-terminal domain"/>
    <property type="match status" value="1"/>
</dbReference>
<evidence type="ECO:0000313" key="4">
    <source>
        <dbReference type="EMBL" id="RSL32340.1"/>
    </source>
</evidence>
<dbReference type="RefSeq" id="WP_125556810.1">
    <property type="nucleotide sequence ID" value="NZ_RBVX01000015.1"/>
</dbReference>
<dbReference type="Gene3D" id="3.30.9.10">
    <property type="entry name" value="D-Amino Acid Oxidase, subunit A, domain 2"/>
    <property type="match status" value="1"/>
</dbReference>
<accession>A0A3R9P412</accession>
<dbReference type="AlphaFoldDB" id="A0A3R9P412"/>
<keyword evidence="4" id="KW-0503">Monooxygenase</keyword>
<dbReference type="PANTHER" id="PTHR43004:SF3">
    <property type="entry name" value="P-HYDROXYBENZOATE HYDROXYLASE"/>
    <property type="match status" value="1"/>
</dbReference>
<dbReference type="Proteomes" id="UP000275076">
    <property type="component" value="Unassembled WGS sequence"/>
</dbReference>
<reference evidence="4 5" key="1">
    <citation type="submission" date="2018-10" db="EMBL/GenBank/DDBJ databases">
        <title>Draft genome sequence of Bacillus salarius IM0101, isolated from a hypersaline soil in Inner Mongolia, China.</title>
        <authorList>
            <person name="Yamprayoonswat W."/>
            <person name="Boonvisut S."/>
            <person name="Jumpathong W."/>
            <person name="Sittihan S."/>
            <person name="Ruangsuj P."/>
            <person name="Wanthongcharoen S."/>
            <person name="Thongpramul N."/>
            <person name="Pimmason S."/>
            <person name="Yu B."/>
            <person name="Yasawong M."/>
        </authorList>
    </citation>
    <scope>NUCLEOTIDE SEQUENCE [LARGE SCALE GENOMIC DNA]</scope>
    <source>
        <strain evidence="4 5">IM0101</strain>
    </source>
</reference>
<evidence type="ECO:0000313" key="5">
    <source>
        <dbReference type="Proteomes" id="UP000275076"/>
    </source>
</evidence>
<dbReference type="InterPro" id="IPR050641">
    <property type="entry name" value="RIFMO-like"/>
</dbReference>
<dbReference type="PANTHER" id="PTHR43004">
    <property type="entry name" value="TRK SYSTEM POTASSIUM UPTAKE PROTEIN"/>
    <property type="match status" value="1"/>
</dbReference>
<comment type="caution">
    <text evidence="4">The sequence shown here is derived from an EMBL/GenBank/DDBJ whole genome shotgun (WGS) entry which is preliminary data.</text>
</comment>
<gene>
    <name evidence="4" type="ORF">D7Z54_15705</name>
</gene>
<evidence type="ECO:0000259" key="3">
    <source>
        <dbReference type="Pfam" id="PF01494"/>
    </source>
</evidence>
<name>A0A3R9P412_9BACI</name>
<evidence type="ECO:0000256" key="2">
    <source>
        <dbReference type="ARBA" id="ARBA00022827"/>
    </source>
</evidence>
<dbReference type="GO" id="GO:0016709">
    <property type="term" value="F:oxidoreductase activity, acting on paired donors, with incorporation or reduction of molecular oxygen, NAD(P)H as one donor, and incorporation of one atom of oxygen"/>
    <property type="evidence" value="ECO:0007669"/>
    <property type="project" value="UniProtKB-ARBA"/>
</dbReference>
<dbReference type="GO" id="GO:0071949">
    <property type="term" value="F:FAD binding"/>
    <property type="evidence" value="ECO:0007669"/>
    <property type="project" value="InterPro"/>
</dbReference>
<dbReference type="Pfam" id="PF01494">
    <property type="entry name" value="FAD_binding_3"/>
    <property type="match status" value="1"/>
</dbReference>
<proteinExistence type="predicted"/>
<keyword evidence="1" id="KW-0285">Flavoprotein</keyword>
<dbReference type="SUPFAM" id="SSF51905">
    <property type="entry name" value="FAD/NAD(P)-binding domain"/>
    <property type="match status" value="1"/>
</dbReference>
<dbReference type="InterPro" id="IPR036188">
    <property type="entry name" value="FAD/NAD-bd_sf"/>
</dbReference>
<keyword evidence="5" id="KW-1185">Reference proteome</keyword>
<organism evidence="4 5">
    <name type="scientific">Salibacterium salarium</name>
    <dbReference type="NCBI Taxonomy" id="284579"/>
    <lineage>
        <taxon>Bacteria</taxon>
        <taxon>Bacillati</taxon>
        <taxon>Bacillota</taxon>
        <taxon>Bacilli</taxon>
        <taxon>Bacillales</taxon>
        <taxon>Bacillaceae</taxon>
    </lineage>
</organism>
<dbReference type="EMBL" id="RBVX01000015">
    <property type="protein sequence ID" value="RSL32340.1"/>
    <property type="molecule type" value="Genomic_DNA"/>
</dbReference>